<comment type="caution">
    <text evidence="1">The sequence shown here is derived from an EMBL/GenBank/DDBJ whole genome shotgun (WGS) entry which is preliminary data.</text>
</comment>
<dbReference type="Gene3D" id="3.10.129.10">
    <property type="entry name" value="Hotdog Thioesterase"/>
    <property type="match status" value="1"/>
</dbReference>
<organism evidence="1 2">
    <name type="scientific">Longivirga aurantiaca</name>
    <dbReference type="NCBI Taxonomy" id="1837743"/>
    <lineage>
        <taxon>Bacteria</taxon>
        <taxon>Bacillati</taxon>
        <taxon>Actinomycetota</taxon>
        <taxon>Actinomycetes</taxon>
        <taxon>Sporichthyales</taxon>
        <taxon>Sporichthyaceae</taxon>
        <taxon>Longivirga</taxon>
    </lineage>
</organism>
<keyword evidence="2" id="KW-1185">Reference proteome</keyword>
<dbReference type="PANTHER" id="PTHR31793">
    <property type="entry name" value="4-HYDROXYBENZOYL-COA THIOESTERASE FAMILY MEMBER"/>
    <property type="match status" value="1"/>
</dbReference>
<reference evidence="2" key="1">
    <citation type="journal article" date="2019" name="Int. J. Syst. Evol. Microbiol.">
        <title>The Global Catalogue of Microorganisms (GCM) 10K type strain sequencing project: providing services to taxonomists for standard genome sequencing and annotation.</title>
        <authorList>
            <consortium name="The Broad Institute Genomics Platform"/>
            <consortium name="The Broad Institute Genome Sequencing Center for Infectious Disease"/>
            <person name="Wu L."/>
            <person name="Ma J."/>
        </authorList>
    </citation>
    <scope>NUCLEOTIDE SEQUENCE [LARGE SCALE GENOMIC DNA]</scope>
    <source>
        <strain evidence="2">CGMCC 4.7317</strain>
    </source>
</reference>
<proteinExistence type="predicted"/>
<name>A0ABW1T352_9ACTN</name>
<dbReference type="GO" id="GO:0016787">
    <property type="term" value="F:hydrolase activity"/>
    <property type="evidence" value="ECO:0007669"/>
    <property type="project" value="UniProtKB-KW"/>
</dbReference>
<dbReference type="Pfam" id="PF13279">
    <property type="entry name" value="4HBT_2"/>
    <property type="match status" value="1"/>
</dbReference>
<sequence length="138" mass="15792">MARHRYLLQTRTADLDWLGHVNNVVYATYLQEARMEIILRWRGGLRHPQQDTVVARLELDYRAVLNHRDEPIAVDTWVERIGTTSYTFVHEIREPEGDTVYAVGRSVLVQVDNGSMRPAPLDDSLRGYLAQFADGPAS</sequence>
<dbReference type="CDD" id="cd00586">
    <property type="entry name" value="4HBT"/>
    <property type="match status" value="1"/>
</dbReference>
<dbReference type="EC" id="3.1.2.-" evidence="1"/>
<evidence type="ECO:0000313" key="2">
    <source>
        <dbReference type="Proteomes" id="UP001596138"/>
    </source>
</evidence>
<dbReference type="InterPro" id="IPR050563">
    <property type="entry name" value="4-hydroxybenzoyl-CoA_TE"/>
</dbReference>
<dbReference type="InterPro" id="IPR029069">
    <property type="entry name" value="HotDog_dom_sf"/>
</dbReference>
<dbReference type="EMBL" id="JBHSTI010000008">
    <property type="protein sequence ID" value="MFC6239143.1"/>
    <property type="molecule type" value="Genomic_DNA"/>
</dbReference>
<accession>A0ABW1T352</accession>
<dbReference type="PANTHER" id="PTHR31793:SF24">
    <property type="entry name" value="LONG-CHAIN ACYL-COA THIOESTERASE FADM"/>
    <property type="match status" value="1"/>
</dbReference>
<evidence type="ECO:0000313" key="1">
    <source>
        <dbReference type="EMBL" id="MFC6239143.1"/>
    </source>
</evidence>
<gene>
    <name evidence="1" type="ORF">ACFQGU_14765</name>
</gene>
<keyword evidence="1" id="KW-0378">Hydrolase</keyword>
<dbReference type="RefSeq" id="WP_386767957.1">
    <property type="nucleotide sequence ID" value="NZ_JBHSTI010000008.1"/>
</dbReference>
<dbReference type="Proteomes" id="UP001596138">
    <property type="component" value="Unassembled WGS sequence"/>
</dbReference>
<protein>
    <submittedName>
        <fullName evidence="1">Acyl-CoA thioesterase</fullName>
        <ecNumber evidence="1">3.1.2.-</ecNumber>
    </submittedName>
</protein>
<dbReference type="SUPFAM" id="SSF54637">
    <property type="entry name" value="Thioesterase/thiol ester dehydrase-isomerase"/>
    <property type="match status" value="1"/>
</dbReference>